<reference evidence="2" key="1">
    <citation type="submission" date="2022-06" db="EMBL/GenBank/DDBJ databases">
        <title>Sneathiella actinostolidae sp. nov., isolated from a sea anemonein the Western Pacific Ocean.</title>
        <authorList>
            <person name="Wei M.J."/>
        </authorList>
    </citation>
    <scope>NUCLEOTIDE SEQUENCE</scope>
    <source>
        <strain evidence="2">PHK-P5</strain>
    </source>
</reference>
<feature type="transmembrane region" description="Helical" evidence="1">
    <location>
        <begin position="35"/>
        <end position="56"/>
    </location>
</feature>
<keyword evidence="1" id="KW-1133">Transmembrane helix</keyword>
<protein>
    <submittedName>
        <fullName evidence="2">Uncharacterized protein</fullName>
    </submittedName>
</protein>
<accession>A0ABY4W248</accession>
<keyword evidence="1" id="KW-0472">Membrane</keyword>
<proteinExistence type="predicted"/>
<evidence type="ECO:0000313" key="2">
    <source>
        <dbReference type="EMBL" id="USG61128.1"/>
    </source>
</evidence>
<dbReference type="EMBL" id="CP098747">
    <property type="protein sequence ID" value="USG61128.1"/>
    <property type="molecule type" value="Genomic_DNA"/>
</dbReference>
<evidence type="ECO:0000256" key="1">
    <source>
        <dbReference type="SAM" id="Phobius"/>
    </source>
</evidence>
<dbReference type="RefSeq" id="WP_251934115.1">
    <property type="nucleotide sequence ID" value="NZ_CP098747.1"/>
</dbReference>
<evidence type="ECO:0000313" key="3">
    <source>
        <dbReference type="Proteomes" id="UP001056291"/>
    </source>
</evidence>
<dbReference type="Proteomes" id="UP001056291">
    <property type="component" value="Chromosome"/>
</dbReference>
<feature type="transmembrane region" description="Helical" evidence="1">
    <location>
        <begin position="6"/>
        <end position="28"/>
    </location>
</feature>
<keyword evidence="3" id="KW-1185">Reference proteome</keyword>
<sequence length="107" mass="11992">MSEEGFGLHLWGAAFQACSFLCLMAIPWTDGKARLFVSIVAAAGFLSILGFQFYIGYAEQDFGLAFDLMMVTVASIILYFLGSWLVERLFRLYLLSRRRKGPPPPNS</sequence>
<keyword evidence="1" id="KW-0812">Transmembrane</keyword>
<organism evidence="2 3">
    <name type="scientific">Sneathiella marina</name>
    <dbReference type="NCBI Taxonomy" id="2950108"/>
    <lineage>
        <taxon>Bacteria</taxon>
        <taxon>Pseudomonadati</taxon>
        <taxon>Pseudomonadota</taxon>
        <taxon>Alphaproteobacteria</taxon>
        <taxon>Sneathiellales</taxon>
        <taxon>Sneathiellaceae</taxon>
        <taxon>Sneathiella</taxon>
    </lineage>
</organism>
<name>A0ABY4W248_9PROT</name>
<gene>
    <name evidence="2" type="ORF">NBZ79_18385</name>
</gene>
<feature type="transmembrane region" description="Helical" evidence="1">
    <location>
        <begin position="68"/>
        <end position="90"/>
    </location>
</feature>